<comment type="caution">
    <text evidence="2">The sequence shown here is derived from an EMBL/GenBank/DDBJ whole genome shotgun (WGS) entry which is preliminary data.</text>
</comment>
<dbReference type="Proteomes" id="UP000229529">
    <property type="component" value="Unassembled WGS sequence"/>
</dbReference>
<comment type="similarity">
    <text evidence="1">Belongs to the universal ribosomal protein uL10 family.</text>
</comment>
<keyword evidence="3" id="KW-1185">Reference proteome</keyword>
<keyword evidence="2" id="KW-0689">Ribosomal protein</keyword>
<keyword evidence="2" id="KW-0687">Ribonucleoprotein</keyword>
<evidence type="ECO:0000256" key="1">
    <source>
        <dbReference type="ARBA" id="ARBA00008889"/>
    </source>
</evidence>
<dbReference type="InterPro" id="IPR043141">
    <property type="entry name" value="Ribosomal_uL10-like_sf"/>
</dbReference>
<evidence type="ECO:0000313" key="3">
    <source>
        <dbReference type="Proteomes" id="UP000229529"/>
    </source>
</evidence>
<organism evidence="2 3">
    <name type="scientific">Candidatus Hodgkinia cicadicola</name>
    <dbReference type="NCBI Taxonomy" id="573658"/>
    <lineage>
        <taxon>Bacteria</taxon>
        <taxon>Pseudomonadati</taxon>
        <taxon>Pseudomonadota</taxon>
        <taxon>Alphaproteobacteria</taxon>
        <taxon>Hyphomicrobiales</taxon>
        <taxon>Candidatus Hodgkinia</taxon>
    </lineage>
</organism>
<gene>
    <name evidence="2" type="primary">rplJ</name>
    <name evidence="2" type="ORF">alecur_110</name>
</gene>
<dbReference type="SUPFAM" id="SSF160369">
    <property type="entry name" value="Ribosomal protein L10-like"/>
    <property type="match status" value="1"/>
</dbReference>
<name>A0ABX4MHC0_9HYPH</name>
<reference evidence="2" key="1">
    <citation type="submission" date="2017-09" db="EMBL/GenBank/DDBJ databases">
        <authorList>
            <person name="Campbell M.A."/>
            <person name="Lukasik P."/>
            <person name="Simon C."/>
            <person name="McCutcheon J.P."/>
        </authorList>
    </citation>
    <scope>NUCLEOTIDE SEQUENCE [LARGE SCALE GENOMIC DNA]</scope>
    <source>
        <strain evidence="2">ALECUR</strain>
    </source>
</reference>
<sequence length="171" mass="19958">MATNLSKFDFGYFILTSFRSFLIITADNINNNSFYQFKCQLYYFNSFLIKIKNSYSKIILKRIIPLPAGLNLSNIINKSCIFIVFEELGFELWNVINEFVKLRRLNILLFVSRKVIIDKQNLDMLSICTNNSLLKLYLIQQLKQSLSRSISGLKQAASSFYTTLKLKTNYK</sequence>
<accession>A0ABX4MHC0</accession>
<protein>
    <submittedName>
        <fullName evidence="2">50S ribosomal protein L10</fullName>
    </submittedName>
</protein>
<evidence type="ECO:0000313" key="2">
    <source>
        <dbReference type="EMBL" id="PIM96372.1"/>
    </source>
</evidence>
<proteinExistence type="inferred from homology"/>
<dbReference type="GO" id="GO:0005840">
    <property type="term" value="C:ribosome"/>
    <property type="evidence" value="ECO:0007669"/>
    <property type="project" value="UniProtKB-KW"/>
</dbReference>
<dbReference type="EMBL" id="NXGS01000074">
    <property type="protein sequence ID" value="PIM96372.1"/>
    <property type="molecule type" value="Genomic_DNA"/>
</dbReference>